<keyword evidence="2" id="KW-1185">Reference proteome</keyword>
<protein>
    <submittedName>
        <fullName evidence="1">Uncharacterized protein</fullName>
    </submittedName>
</protein>
<evidence type="ECO:0000313" key="1">
    <source>
        <dbReference type="EMBL" id="KAJ0033973.1"/>
    </source>
</evidence>
<name>A0ACC0YAL1_9ROSI</name>
<organism evidence="1 2">
    <name type="scientific">Pistacia integerrima</name>
    <dbReference type="NCBI Taxonomy" id="434235"/>
    <lineage>
        <taxon>Eukaryota</taxon>
        <taxon>Viridiplantae</taxon>
        <taxon>Streptophyta</taxon>
        <taxon>Embryophyta</taxon>
        <taxon>Tracheophyta</taxon>
        <taxon>Spermatophyta</taxon>
        <taxon>Magnoliopsida</taxon>
        <taxon>eudicotyledons</taxon>
        <taxon>Gunneridae</taxon>
        <taxon>Pentapetalae</taxon>
        <taxon>rosids</taxon>
        <taxon>malvids</taxon>
        <taxon>Sapindales</taxon>
        <taxon>Anacardiaceae</taxon>
        <taxon>Pistacia</taxon>
    </lineage>
</organism>
<accession>A0ACC0YAL1</accession>
<dbReference type="EMBL" id="CM047742">
    <property type="protein sequence ID" value="KAJ0033973.1"/>
    <property type="molecule type" value="Genomic_DNA"/>
</dbReference>
<sequence length="111" mass="13164">MIRFQRHFHAQDNDIMLITFPKSGTLWLKALTFTIVNRYQYTQENSPLLIRHDYLRGAISQSQIFGMSWNVQDHCRSMHACMQHRQGMNWVVAVNLQEEMVFHSCMFNASQ</sequence>
<dbReference type="Proteomes" id="UP001163603">
    <property type="component" value="Chromosome 7"/>
</dbReference>
<gene>
    <name evidence="1" type="ORF">Pint_26268</name>
</gene>
<evidence type="ECO:0000313" key="2">
    <source>
        <dbReference type="Proteomes" id="UP001163603"/>
    </source>
</evidence>
<proteinExistence type="predicted"/>
<comment type="caution">
    <text evidence="1">The sequence shown here is derived from an EMBL/GenBank/DDBJ whole genome shotgun (WGS) entry which is preliminary data.</text>
</comment>
<reference evidence="2" key="1">
    <citation type="journal article" date="2023" name="G3 (Bethesda)">
        <title>Genome assembly and association tests identify interacting loci associated with vigor, precocity, and sex in interspecific pistachio rootstocks.</title>
        <authorList>
            <person name="Palmer W."/>
            <person name="Jacygrad E."/>
            <person name="Sagayaradj S."/>
            <person name="Cavanaugh K."/>
            <person name="Han R."/>
            <person name="Bertier L."/>
            <person name="Beede B."/>
            <person name="Kafkas S."/>
            <person name="Golino D."/>
            <person name="Preece J."/>
            <person name="Michelmore R."/>
        </authorList>
    </citation>
    <scope>NUCLEOTIDE SEQUENCE [LARGE SCALE GENOMIC DNA]</scope>
</reference>